<organism evidence="2 3">
    <name type="scientific">Pseudomonas asgharzadehiana</name>
    <dbReference type="NCBI Taxonomy" id="2842349"/>
    <lineage>
        <taxon>Bacteria</taxon>
        <taxon>Pseudomonadati</taxon>
        <taxon>Pseudomonadota</taxon>
        <taxon>Gammaproteobacteria</taxon>
        <taxon>Pseudomonadales</taxon>
        <taxon>Pseudomonadaceae</taxon>
        <taxon>Pseudomonas</taxon>
    </lineage>
</organism>
<protein>
    <recommendedName>
        <fullName evidence="1">Dermonecrotic toxin N-terminal domain-containing protein</fullName>
    </recommendedName>
</protein>
<proteinExistence type="predicted"/>
<reference evidence="2" key="1">
    <citation type="journal article" date="2021" name="Microorganisms">
        <title>The Ever-Expanding Pseudomonas Genus: Description of 43 New Species and Partition of the Pseudomonas putida Group.</title>
        <authorList>
            <person name="Girard L."/>
            <person name="Lood C."/>
            <person name="Hofte M."/>
            <person name="Vandamme P."/>
            <person name="Rokni-Zadeh H."/>
            <person name="van Noort V."/>
            <person name="Lavigne R."/>
            <person name="De Mot R."/>
        </authorList>
    </citation>
    <scope>NUCLEOTIDE SEQUENCE</scope>
    <source>
        <strain evidence="2">SWRI132</strain>
    </source>
</reference>
<gene>
    <name evidence="2" type="ORF">KSS96_20125</name>
</gene>
<name>A0ABX8NWC9_9PSED</name>
<dbReference type="Proteomes" id="UP000886848">
    <property type="component" value="Chromosome"/>
</dbReference>
<dbReference type="InterPro" id="IPR046673">
    <property type="entry name" value="ToxA_N"/>
</dbReference>
<dbReference type="Pfam" id="PF20178">
    <property type="entry name" value="ToxA_N"/>
    <property type="match status" value="1"/>
</dbReference>
<dbReference type="RefSeq" id="WP_065876487.1">
    <property type="nucleotide sequence ID" value="NZ_CP077079.1"/>
</dbReference>
<dbReference type="EMBL" id="CP077079">
    <property type="protein sequence ID" value="QXH65903.1"/>
    <property type="molecule type" value="Genomic_DNA"/>
</dbReference>
<keyword evidence="3" id="KW-1185">Reference proteome</keyword>
<evidence type="ECO:0000313" key="3">
    <source>
        <dbReference type="Proteomes" id="UP000886848"/>
    </source>
</evidence>
<evidence type="ECO:0000313" key="2">
    <source>
        <dbReference type="EMBL" id="QXH65903.1"/>
    </source>
</evidence>
<accession>A0ABX8NWC9</accession>
<sequence length="364" mass="40356">MNRTLEDRGRLQLFSAARQGLSVTAQSLFTLAMAARTPQDLRKNQHVLQLCVVHLVGHTMQHDRYIAGIVVIHGQSSGHCVVYWPAAPHALVLSEYASLQLAHAELNRIGALAANVKRLARQVAPDWAFEAITHHPDAARKAGVLDQLIQTPLGFYIRGAWVVAEFIRSFKVKHLAPTALADEIEQVVHEQIASDPLNWLAIVATSQSDASALLYRAPVQDLQRQTQAACNSAKTLDKYRVRRLDQGSSVWRGAWSFFSPLSGFINQAYELLLAARRYHLSGDARDAVDVGFMAAFFIIDLLMNFLPGPKVKKPGVPVGFSVARLHAAFSRMPRLRLARPGSLHRLTSPSPIVRFKALERFRSG</sequence>
<feature type="domain" description="Dermonecrotic toxin N-terminal" evidence="1">
    <location>
        <begin position="8"/>
        <end position="122"/>
    </location>
</feature>
<evidence type="ECO:0000259" key="1">
    <source>
        <dbReference type="Pfam" id="PF20178"/>
    </source>
</evidence>